<dbReference type="AlphaFoldDB" id="U5DEX0"/>
<sequence length="508" mass="56259">MGWTHPEISLEELMNLVKGFIDIVILASGYQSSGLHAHWDAENIKKALQWGLFFENVLKKIPDSGDYTESMKELDLALSELTSNPFFPQALMHLSSSALLRARELVLRHLLHTLPLRDEQLTALLIATVEMDLEDIKTKTEGDPLNAFIDLLMVSKSSKIPNKESQNPFLSHGVSSDCQAMEDSKGRNAGILNISGLTPELPSDVFSTDANGKPSADNCKIVIEEVLKKHAAVSCVSSIEVALGLLSESVKKKTVIYDASSIWVSDGSDRIKEGTLTGSVRNQWKSSGLAYLLDKRTLNLVSGSSMIFCAPKVQWSKVLDSLKGFSEAYDENLKNILELSLLGLVADKWSSLIEQSMSLPLDGISISKMYFEVLNLHACGDKYQSSTSKVKTANSKENDVRDYLSLFLNSWPCLLWRIPPILPAAAIPLWSELFNLYVGEIERQINKDSPSIRLLRPLISLGVQYFLNKVKLQKGFGISIFSISTFEIGSRFDNSNMILASAALFGQY</sequence>
<evidence type="ECO:0000313" key="1">
    <source>
        <dbReference type="EMBL" id="ERN18963.1"/>
    </source>
</evidence>
<keyword evidence="2" id="KW-1185">Reference proteome</keyword>
<accession>U5DEX0</accession>
<dbReference type="Pfam" id="PF11107">
    <property type="entry name" value="FANCF"/>
    <property type="match status" value="1"/>
</dbReference>
<reference evidence="2" key="1">
    <citation type="journal article" date="2013" name="Science">
        <title>The Amborella genome and the evolution of flowering plants.</title>
        <authorList>
            <consortium name="Amborella Genome Project"/>
        </authorList>
    </citation>
    <scope>NUCLEOTIDE SEQUENCE [LARGE SCALE GENOMIC DNA]</scope>
</reference>
<dbReference type="OMA" id="CLYTFHI"/>
<dbReference type="STRING" id="13333.U5DEX0"/>
<protein>
    <submittedName>
        <fullName evidence="1">Uncharacterized protein</fullName>
    </submittedName>
</protein>
<dbReference type="InterPro" id="IPR035428">
    <property type="entry name" value="FANCF"/>
</dbReference>
<organism evidence="1 2">
    <name type="scientific">Amborella trichopoda</name>
    <dbReference type="NCBI Taxonomy" id="13333"/>
    <lineage>
        <taxon>Eukaryota</taxon>
        <taxon>Viridiplantae</taxon>
        <taxon>Streptophyta</taxon>
        <taxon>Embryophyta</taxon>
        <taxon>Tracheophyta</taxon>
        <taxon>Spermatophyta</taxon>
        <taxon>Magnoliopsida</taxon>
        <taxon>Amborellales</taxon>
        <taxon>Amborellaceae</taxon>
        <taxon>Amborella</taxon>
    </lineage>
</organism>
<dbReference type="GO" id="GO:0043240">
    <property type="term" value="C:Fanconi anaemia nuclear complex"/>
    <property type="evidence" value="ECO:0000318"/>
    <property type="project" value="GO_Central"/>
</dbReference>
<dbReference type="GO" id="GO:0006974">
    <property type="term" value="P:DNA damage response"/>
    <property type="evidence" value="ECO:0000318"/>
    <property type="project" value="GO_Central"/>
</dbReference>
<dbReference type="Gramene" id="ERN18963">
    <property type="protein sequence ID" value="ERN18963"/>
    <property type="gene ID" value="AMTR_s00067p00206040"/>
</dbReference>
<dbReference type="GO" id="GO:0036297">
    <property type="term" value="P:interstrand cross-link repair"/>
    <property type="evidence" value="ECO:0007669"/>
    <property type="project" value="InterPro"/>
</dbReference>
<dbReference type="HOGENOM" id="CLU_035948_0_0_1"/>
<dbReference type="eggNOG" id="ENOG502QS1T">
    <property type="taxonomic scope" value="Eukaryota"/>
</dbReference>
<dbReference type="PANTHER" id="PTHR14449">
    <property type="entry name" value="FANCONI ANEMIA GROUP F PROTEIN FANCF"/>
    <property type="match status" value="1"/>
</dbReference>
<dbReference type="PANTHER" id="PTHR14449:SF2">
    <property type="entry name" value="FANCONI ANEMIA GROUP F PROTEIN"/>
    <property type="match status" value="1"/>
</dbReference>
<name>U5DEX0_AMBTC</name>
<dbReference type="EMBL" id="KI392078">
    <property type="protein sequence ID" value="ERN18963.1"/>
    <property type="molecule type" value="Genomic_DNA"/>
</dbReference>
<dbReference type="Proteomes" id="UP000017836">
    <property type="component" value="Unassembled WGS sequence"/>
</dbReference>
<gene>
    <name evidence="1" type="ORF">AMTR_s00067p00206040</name>
</gene>
<evidence type="ECO:0000313" key="2">
    <source>
        <dbReference type="Proteomes" id="UP000017836"/>
    </source>
</evidence>
<proteinExistence type="predicted"/>